<dbReference type="EMBL" id="CADEAL010001805">
    <property type="protein sequence ID" value="CAB1435761.1"/>
    <property type="molecule type" value="Genomic_DNA"/>
</dbReference>
<protein>
    <submittedName>
        <fullName evidence="2">Uncharacterized protein</fullName>
    </submittedName>
</protein>
<comment type="caution">
    <text evidence="2">The sequence shown here is derived from an EMBL/GenBank/DDBJ whole genome shotgun (WGS) entry which is preliminary data.</text>
</comment>
<dbReference type="PROSITE" id="PS51257">
    <property type="entry name" value="PROKAR_LIPOPROTEIN"/>
    <property type="match status" value="1"/>
</dbReference>
<evidence type="ECO:0000256" key="1">
    <source>
        <dbReference type="SAM" id="MobiDB-lite"/>
    </source>
</evidence>
<reference evidence="2" key="1">
    <citation type="submission" date="2020-03" db="EMBL/GenBank/DDBJ databases">
        <authorList>
            <person name="Weist P."/>
        </authorList>
    </citation>
    <scope>NUCLEOTIDE SEQUENCE</scope>
</reference>
<proteinExistence type="predicted"/>
<keyword evidence="3" id="KW-1185">Reference proteome</keyword>
<evidence type="ECO:0000313" key="2">
    <source>
        <dbReference type="EMBL" id="CAB1435761.1"/>
    </source>
</evidence>
<dbReference type="Proteomes" id="UP001153269">
    <property type="component" value="Unassembled WGS sequence"/>
</dbReference>
<gene>
    <name evidence="2" type="ORF">PLEPLA_LOCUS23808</name>
</gene>
<organism evidence="2 3">
    <name type="scientific">Pleuronectes platessa</name>
    <name type="common">European plaice</name>
    <dbReference type="NCBI Taxonomy" id="8262"/>
    <lineage>
        <taxon>Eukaryota</taxon>
        <taxon>Metazoa</taxon>
        <taxon>Chordata</taxon>
        <taxon>Craniata</taxon>
        <taxon>Vertebrata</taxon>
        <taxon>Euteleostomi</taxon>
        <taxon>Actinopterygii</taxon>
        <taxon>Neopterygii</taxon>
        <taxon>Teleostei</taxon>
        <taxon>Neoteleostei</taxon>
        <taxon>Acanthomorphata</taxon>
        <taxon>Carangaria</taxon>
        <taxon>Pleuronectiformes</taxon>
        <taxon>Pleuronectoidei</taxon>
        <taxon>Pleuronectidae</taxon>
        <taxon>Pleuronectes</taxon>
    </lineage>
</organism>
<dbReference type="AlphaFoldDB" id="A0A9N7US70"/>
<evidence type="ECO:0000313" key="3">
    <source>
        <dbReference type="Proteomes" id="UP001153269"/>
    </source>
</evidence>
<sequence>MGRAAPACGGIMTGTACLSPVDQGSPTNLRTLGSRVRGVLAHPLTPPDLHISRGSGHASERERERCAVHTGSRCANLRCSSNETVLRVKEKEGPYNTSV</sequence>
<feature type="region of interest" description="Disordered" evidence="1">
    <location>
        <begin position="41"/>
        <end position="62"/>
    </location>
</feature>
<accession>A0A9N7US70</accession>
<name>A0A9N7US70_PLEPL</name>